<protein>
    <recommendedName>
        <fullName evidence="1">F5/8 type C domain-containing protein</fullName>
    </recommendedName>
</protein>
<accession>A0A8K1H0G2</accession>
<comment type="caution">
    <text evidence="2">The sequence shown here is derived from an EMBL/GenBank/DDBJ whole genome shotgun (WGS) entry which is preliminary data.</text>
</comment>
<dbReference type="EMBL" id="SWJQ01000009">
    <property type="protein sequence ID" value="TRZ26590.1"/>
    <property type="molecule type" value="Genomic_DNA"/>
</dbReference>
<dbReference type="AlphaFoldDB" id="A0A8K1H0G2"/>
<dbReference type="Proteomes" id="UP000796761">
    <property type="component" value="Unassembled WGS sequence"/>
</dbReference>
<gene>
    <name evidence="2" type="ORF">HGM15179_000531</name>
</gene>
<dbReference type="InterPro" id="IPR008979">
    <property type="entry name" value="Galactose-bd-like_sf"/>
</dbReference>
<dbReference type="Pfam" id="PF00754">
    <property type="entry name" value="F5_F8_type_C"/>
    <property type="match status" value="1"/>
</dbReference>
<dbReference type="PROSITE" id="PS01286">
    <property type="entry name" value="FA58C_2"/>
    <property type="match status" value="1"/>
</dbReference>
<proteinExistence type="predicted"/>
<dbReference type="SUPFAM" id="SSF49785">
    <property type="entry name" value="Galactose-binding domain-like"/>
    <property type="match status" value="1"/>
</dbReference>
<keyword evidence="3" id="KW-1185">Reference proteome</keyword>
<feature type="domain" description="F5/8 type C" evidence="1">
    <location>
        <begin position="1"/>
        <end position="88"/>
    </location>
</feature>
<evidence type="ECO:0000259" key="1">
    <source>
        <dbReference type="PROSITE" id="PS50022"/>
    </source>
</evidence>
<dbReference type="PROSITE" id="PS50022">
    <property type="entry name" value="FA58C_3"/>
    <property type="match status" value="1"/>
</dbReference>
<reference evidence="2" key="1">
    <citation type="submission" date="2019-04" db="EMBL/GenBank/DDBJ databases">
        <title>Genome assembly of Zosterops borbonicus 15179.</title>
        <authorList>
            <person name="Leroy T."/>
            <person name="Anselmetti Y."/>
            <person name="Tilak M.-K."/>
            <person name="Nabholz B."/>
        </authorList>
    </citation>
    <scope>NUCLEOTIDE SEQUENCE</scope>
    <source>
        <strain evidence="2">HGM_15179</strain>
        <tissue evidence="2">Muscle</tissue>
    </source>
</reference>
<dbReference type="Gene3D" id="2.60.120.260">
    <property type="entry name" value="Galactose-binding domain-like"/>
    <property type="match status" value="1"/>
</dbReference>
<dbReference type="PANTHER" id="PTHR24543">
    <property type="entry name" value="MULTICOPPER OXIDASE-RELATED"/>
    <property type="match status" value="1"/>
</dbReference>
<dbReference type="InterPro" id="IPR000421">
    <property type="entry name" value="FA58C"/>
</dbReference>
<evidence type="ECO:0000313" key="3">
    <source>
        <dbReference type="Proteomes" id="UP000796761"/>
    </source>
</evidence>
<evidence type="ECO:0000313" key="2">
    <source>
        <dbReference type="EMBL" id="TRZ26590.1"/>
    </source>
</evidence>
<name>A0A8K1H0G2_9PASS</name>
<sequence>MVKNEKTKQTTLKPQGQEKSMQIVVLLIVLFNGENEEIFLQAFPGNTNSDSVVRHDLQHPVIARYVRIVPLDWNGEGQIGLRIEVYGCSY</sequence>
<organism evidence="2 3">
    <name type="scientific">Zosterops borbonicus</name>
    <dbReference type="NCBI Taxonomy" id="364589"/>
    <lineage>
        <taxon>Eukaryota</taxon>
        <taxon>Metazoa</taxon>
        <taxon>Chordata</taxon>
        <taxon>Craniata</taxon>
        <taxon>Vertebrata</taxon>
        <taxon>Euteleostomi</taxon>
        <taxon>Archelosauria</taxon>
        <taxon>Archosauria</taxon>
        <taxon>Dinosauria</taxon>
        <taxon>Saurischia</taxon>
        <taxon>Theropoda</taxon>
        <taxon>Coelurosauria</taxon>
        <taxon>Aves</taxon>
        <taxon>Neognathae</taxon>
        <taxon>Neoaves</taxon>
        <taxon>Telluraves</taxon>
        <taxon>Australaves</taxon>
        <taxon>Passeriformes</taxon>
        <taxon>Sylvioidea</taxon>
        <taxon>Zosteropidae</taxon>
        <taxon>Zosterops</taxon>
    </lineage>
</organism>
<dbReference type="OrthoDB" id="26719at2759"/>
<feature type="non-terminal residue" evidence="2">
    <location>
        <position position="1"/>
    </location>
</feature>